<keyword evidence="2" id="KW-1185">Reference proteome</keyword>
<sequence>MVTALEEGGLREAADAVYADATARGALPDSVLDSDWEFDVSALPPAVARLKVRAVLRGVLAAARSSGGGGAAPAAEDLVFVCGTGVQRSVRGAHERRFDMRSYLSAVLATEYTPPLAAHTPPMQAGCIAVPRERVAAWIAAHIDGPHVGSGGAAAAPAAAAAPSGPAATAAASRAVVRLCCAAAGAKLEGTPRCVDARACVPRGQGTKGTTVPASAAALLLSNQLTAERALADEPDFETELPPLVTKALARYVPLVSFAGDYYLFEMKSAVENPENWSVLQEQVKMPATGRVAAVSRMERDFYGPMRSLASALDDFGGEDLVAATVKLEAAMAALAVETAGRSQRGGGTTAAQEQRARQLWEDGRSALNSYASSLNRIWQQGGGRGDVLAAVAAEPAGDASSARRRYIAYKKELAKCQQGGLGVNVCQNLLERYTAGGGAP</sequence>
<organism evidence="1 2">
    <name type="scientific">Tribonema minus</name>
    <dbReference type="NCBI Taxonomy" id="303371"/>
    <lineage>
        <taxon>Eukaryota</taxon>
        <taxon>Sar</taxon>
        <taxon>Stramenopiles</taxon>
        <taxon>Ochrophyta</taxon>
        <taxon>PX clade</taxon>
        <taxon>Xanthophyceae</taxon>
        <taxon>Tribonematales</taxon>
        <taxon>Tribonemataceae</taxon>
        <taxon>Tribonema</taxon>
    </lineage>
</organism>
<comment type="caution">
    <text evidence="1">The sequence shown here is derived from an EMBL/GenBank/DDBJ whole genome shotgun (WGS) entry which is preliminary data.</text>
</comment>
<name>A0A835YR37_9STRA</name>
<dbReference type="Proteomes" id="UP000664859">
    <property type="component" value="Unassembled WGS sequence"/>
</dbReference>
<dbReference type="EMBL" id="JAFCMP010000517">
    <property type="protein sequence ID" value="KAG5178130.1"/>
    <property type="molecule type" value="Genomic_DNA"/>
</dbReference>
<dbReference type="OrthoDB" id="38514at2759"/>
<evidence type="ECO:0000313" key="1">
    <source>
        <dbReference type="EMBL" id="KAG5178130.1"/>
    </source>
</evidence>
<dbReference type="AlphaFoldDB" id="A0A835YR37"/>
<proteinExistence type="predicted"/>
<reference evidence="1" key="1">
    <citation type="submission" date="2021-02" db="EMBL/GenBank/DDBJ databases">
        <title>First Annotated Genome of the Yellow-green Alga Tribonema minus.</title>
        <authorList>
            <person name="Mahan K.M."/>
        </authorList>
    </citation>
    <scope>NUCLEOTIDE SEQUENCE</scope>
    <source>
        <strain evidence="1">UTEX B ZZ1240</strain>
    </source>
</reference>
<gene>
    <name evidence="1" type="ORF">JKP88DRAFT_350397</name>
</gene>
<evidence type="ECO:0000313" key="2">
    <source>
        <dbReference type="Proteomes" id="UP000664859"/>
    </source>
</evidence>
<accession>A0A835YR37</accession>
<protein>
    <submittedName>
        <fullName evidence="1">Uncharacterized protein</fullName>
    </submittedName>
</protein>